<name>A0ABD5UBZ0_9EURY</name>
<accession>A0ABD5UBZ0</accession>
<evidence type="ECO:0000313" key="2">
    <source>
        <dbReference type="EMBL" id="MFC6836891.1"/>
    </source>
</evidence>
<proteinExistence type="predicted"/>
<evidence type="ECO:0000313" key="3">
    <source>
        <dbReference type="Proteomes" id="UP001596406"/>
    </source>
</evidence>
<dbReference type="AlphaFoldDB" id="A0ABD5UBZ0"/>
<keyword evidence="2" id="KW-0808">Transferase</keyword>
<dbReference type="PANTHER" id="PTHR43072:SF8">
    <property type="entry name" value="ACYLTRANSFERASE FABY-RELATED"/>
    <property type="match status" value="1"/>
</dbReference>
<dbReference type="PROSITE" id="PS51186">
    <property type="entry name" value="GNAT"/>
    <property type="match status" value="1"/>
</dbReference>
<feature type="domain" description="N-acetyltransferase" evidence="1">
    <location>
        <begin position="14"/>
        <end position="168"/>
    </location>
</feature>
<dbReference type="RefSeq" id="WP_304448565.1">
    <property type="nucleotide sequence ID" value="NZ_JARRAH010000001.1"/>
</dbReference>
<dbReference type="GO" id="GO:0016746">
    <property type="term" value="F:acyltransferase activity"/>
    <property type="evidence" value="ECO:0007669"/>
    <property type="project" value="UniProtKB-KW"/>
</dbReference>
<dbReference type="PANTHER" id="PTHR43072">
    <property type="entry name" value="N-ACETYLTRANSFERASE"/>
    <property type="match status" value="1"/>
</dbReference>
<dbReference type="Proteomes" id="UP001596406">
    <property type="component" value="Unassembled WGS sequence"/>
</dbReference>
<comment type="caution">
    <text evidence="2">The sequence shown here is derived from an EMBL/GenBank/DDBJ whole genome shotgun (WGS) entry which is preliminary data.</text>
</comment>
<gene>
    <name evidence="2" type="ORF">ACFQHK_10240</name>
</gene>
<organism evidence="2 3">
    <name type="scientific">Halomarina ordinaria</name>
    <dbReference type="NCBI Taxonomy" id="3033939"/>
    <lineage>
        <taxon>Archaea</taxon>
        <taxon>Methanobacteriati</taxon>
        <taxon>Methanobacteriota</taxon>
        <taxon>Stenosarchaea group</taxon>
        <taxon>Halobacteria</taxon>
        <taxon>Halobacteriales</taxon>
        <taxon>Natronomonadaceae</taxon>
        <taxon>Halomarina</taxon>
    </lineage>
</organism>
<sequence>MTGEASESAGAVSATLRLATPGDAGAIRDVYAPYVEETTITFERTPPTEAEMRARIESKREAYPWLVCERDGRVVAYAYAGPVRSRAAYRWATESSVYVADGAKRAGVGRGLYTALFDLLAGQGYCSVYAAVTLPNPTSAAFHEALGFGRVGVWEDVGYKLEEWCDVGWFRRALCDPPADPDPPLPVADAREASWWDEALRAGEAVIES</sequence>
<protein>
    <submittedName>
        <fullName evidence="2">GNAT family N-acetyltransferase</fullName>
        <ecNumber evidence="2">2.3.-.-</ecNumber>
    </submittedName>
</protein>
<dbReference type="InterPro" id="IPR000182">
    <property type="entry name" value="GNAT_dom"/>
</dbReference>
<keyword evidence="3" id="KW-1185">Reference proteome</keyword>
<dbReference type="SUPFAM" id="SSF55729">
    <property type="entry name" value="Acyl-CoA N-acyltransferases (Nat)"/>
    <property type="match status" value="1"/>
</dbReference>
<dbReference type="CDD" id="cd04301">
    <property type="entry name" value="NAT_SF"/>
    <property type="match status" value="1"/>
</dbReference>
<dbReference type="Pfam" id="PF13420">
    <property type="entry name" value="Acetyltransf_4"/>
    <property type="match status" value="1"/>
</dbReference>
<reference evidence="2 3" key="1">
    <citation type="journal article" date="2019" name="Int. J. Syst. Evol. Microbiol.">
        <title>The Global Catalogue of Microorganisms (GCM) 10K type strain sequencing project: providing services to taxonomists for standard genome sequencing and annotation.</title>
        <authorList>
            <consortium name="The Broad Institute Genomics Platform"/>
            <consortium name="The Broad Institute Genome Sequencing Center for Infectious Disease"/>
            <person name="Wu L."/>
            <person name="Ma J."/>
        </authorList>
    </citation>
    <scope>NUCLEOTIDE SEQUENCE [LARGE SCALE GENOMIC DNA]</scope>
    <source>
        <strain evidence="2 3">PSRA2</strain>
    </source>
</reference>
<dbReference type="EC" id="2.3.-.-" evidence="2"/>
<dbReference type="InterPro" id="IPR016181">
    <property type="entry name" value="Acyl_CoA_acyltransferase"/>
</dbReference>
<evidence type="ECO:0000259" key="1">
    <source>
        <dbReference type="PROSITE" id="PS51186"/>
    </source>
</evidence>
<keyword evidence="2" id="KW-0012">Acyltransferase</keyword>
<dbReference type="Gene3D" id="3.40.630.30">
    <property type="match status" value="1"/>
</dbReference>
<dbReference type="EMBL" id="JBHSXM010000001">
    <property type="protein sequence ID" value="MFC6836891.1"/>
    <property type="molecule type" value="Genomic_DNA"/>
</dbReference>